<protein>
    <submittedName>
        <fullName evidence="1">Uncharacterized protein</fullName>
    </submittedName>
</protein>
<accession>A0ABS8VNR8</accession>
<proteinExistence type="predicted"/>
<evidence type="ECO:0000313" key="1">
    <source>
        <dbReference type="EMBL" id="MCE0481253.1"/>
    </source>
</evidence>
<feature type="non-terminal residue" evidence="1">
    <location>
        <position position="1"/>
    </location>
</feature>
<organism evidence="1 2">
    <name type="scientific">Datura stramonium</name>
    <name type="common">Jimsonweed</name>
    <name type="synonym">Common thornapple</name>
    <dbReference type="NCBI Taxonomy" id="4076"/>
    <lineage>
        <taxon>Eukaryota</taxon>
        <taxon>Viridiplantae</taxon>
        <taxon>Streptophyta</taxon>
        <taxon>Embryophyta</taxon>
        <taxon>Tracheophyta</taxon>
        <taxon>Spermatophyta</taxon>
        <taxon>Magnoliopsida</taxon>
        <taxon>eudicotyledons</taxon>
        <taxon>Gunneridae</taxon>
        <taxon>Pentapetalae</taxon>
        <taxon>asterids</taxon>
        <taxon>lamiids</taxon>
        <taxon>Solanales</taxon>
        <taxon>Solanaceae</taxon>
        <taxon>Solanoideae</taxon>
        <taxon>Datureae</taxon>
        <taxon>Datura</taxon>
    </lineage>
</organism>
<feature type="non-terminal residue" evidence="1">
    <location>
        <position position="71"/>
    </location>
</feature>
<comment type="caution">
    <text evidence="1">The sequence shown here is derived from an EMBL/GenBank/DDBJ whole genome shotgun (WGS) entry which is preliminary data.</text>
</comment>
<dbReference type="EMBL" id="JACEIK010005336">
    <property type="protein sequence ID" value="MCE0481253.1"/>
    <property type="molecule type" value="Genomic_DNA"/>
</dbReference>
<name>A0ABS8VNR8_DATST</name>
<evidence type="ECO:0000313" key="2">
    <source>
        <dbReference type="Proteomes" id="UP000823775"/>
    </source>
</evidence>
<sequence>VGSLTSHQRLTGASAKHRCIAGARVLNLGPTGAGTDDSSVLTRIPLEHLPLWTVSSYVSADVSPAPSIGAP</sequence>
<keyword evidence="2" id="KW-1185">Reference proteome</keyword>
<dbReference type="Proteomes" id="UP000823775">
    <property type="component" value="Unassembled WGS sequence"/>
</dbReference>
<gene>
    <name evidence="1" type="ORF">HAX54_038848</name>
</gene>
<reference evidence="1 2" key="1">
    <citation type="journal article" date="2021" name="BMC Genomics">
        <title>Datura genome reveals duplications of psychoactive alkaloid biosynthetic genes and high mutation rate following tissue culture.</title>
        <authorList>
            <person name="Rajewski A."/>
            <person name="Carter-House D."/>
            <person name="Stajich J."/>
            <person name="Litt A."/>
        </authorList>
    </citation>
    <scope>NUCLEOTIDE SEQUENCE [LARGE SCALE GENOMIC DNA]</scope>
    <source>
        <strain evidence="1">AR-01</strain>
    </source>
</reference>